<sequence length="147" mass="16636">MWCIIYAIAGDFSCERIAKMRTNPVSFTIASSDKPFRLQIRVSNLQAEDIVLIDNIVFKGHICANVCINDLDNCPYRSATPNSSTPWMIDQLVNLPQDATKVLFIADGISTNRSLAIDNIRLRSMEGEDFCRQYLQRKSTANNDFPQ</sequence>
<reference evidence="2" key="1">
    <citation type="submission" date="2017-02" db="UniProtKB">
        <authorList>
            <consortium name="WormBaseParasite"/>
        </authorList>
    </citation>
    <scope>IDENTIFICATION</scope>
</reference>
<organism evidence="1 2">
    <name type="scientific">Ascaris lumbricoides</name>
    <name type="common">Giant roundworm</name>
    <dbReference type="NCBI Taxonomy" id="6252"/>
    <lineage>
        <taxon>Eukaryota</taxon>
        <taxon>Metazoa</taxon>
        <taxon>Ecdysozoa</taxon>
        <taxon>Nematoda</taxon>
        <taxon>Chromadorea</taxon>
        <taxon>Rhabditida</taxon>
        <taxon>Spirurina</taxon>
        <taxon>Ascaridomorpha</taxon>
        <taxon>Ascaridoidea</taxon>
        <taxon>Ascarididae</taxon>
        <taxon>Ascaris</taxon>
    </lineage>
</organism>
<proteinExistence type="predicted"/>
<keyword evidence="1" id="KW-1185">Reference proteome</keyword>
<dbReference type="AlphaFoldDB" id="A0A0M3IH43"/>
<dbReference type="Proteomes" id="UP000036681">
    <property type="component" value="Unplaced"/>
</dbReference>
<evidence type="ECO:0000313" key="1">
    <source>
        <dbReference type="Proteomes" id="UP000036681"/>
    </source>
</evidence>
<evidence type="ECO:0000313" key="2">
    <source>
        <dbReference type="WBParaSite" id="ALUE_0001768501-mRNA-1"/>
    </source>
</evidence>
<accession>A0A0M3IH43</accession>
<protein>
    <submittedName>
        <fullName evidence="2">MAM domain-containing protein</fullName>
    </submittedName>
</protein>
<name>A0A0M3IH43_ASCLU</name>
<dbReference type="WBParaSite" id="ALUE_0001768501-mRNA-1">
    <property type="protein sequence ID" value="ALUE_0001768501-mRNA-1"/>
    <property type="gene ID" value="ALUE_0001768501"/>
</dbReference>